<keyword evidence="2" id="KW-1185">Reference proteome</keyword>
<evidence type="ECO:0000313" key="2">
    <source>
        <dbReference type="Proteomes" id="UP000536179"/>
    </source>
</evidence>
<sequence length="170" mass="18733">MFQRDSNLVGVSVRRKTCAMLCRVKVLLLVFASFGALILIGGCSPVPPSMAVPGPPVVSWDHLLTEQWRYRLDSDTKIVEYRFMTGGDVSCTIGTHGAVDPVHGDVPLSSAYGVVCDWEIDDSADLLIRGFEPGQTGSRLRLLSLDERSANVRDLDTAESLWFTRTYLGR</sequence>
<dbReference type="AlphaFoldDB" id="A0A7W5H8F1"/>
<accession>A0A7W5H8F1</accession>
<gene>
    <name evidence="1" type="ORF">FHS27_005248</name>
</gene>
<dbReference type="RefSeq" id="WP_184308024.1">
    <property type="nucleotide sequence ID" value="NZ_JACHXU010000023.1"/>
</dbReference>
<comment type="caution">
    <text evidence="1">The sequence shown here is derived from an EMBL/GenBank/DDBJ whole genome shotgun (WGS) entry which is preliminary data.</text>
</comment>
<dbReference type="EMBL" id="JACHXU010000023">
    <property type="protein sequence ID" value="MBB3209408.1"/>
    <property type="molecule type" value="Genomic_DNA"/>
</dbReference>
<organism evidence="1 2">
    <name type="scientific">Aporhodopirellula rubra</name>
    <dbReference type="NCBI Taxonomy" id="980271"/>
    <lineage>
        <taxon>Bacteria</taxon>
        <taxon>Pseudomonadati</taxon>
        <taxon>Planctomycetota</taxon>
        <taxon>Planctomycetia</taxon>
        <taxon>Pirellulales</taxon>
        <taxon>Pirellulaceae</taxon>
        <taxon>Aporhodopirellula</taxon>
    </lineage>
</organism>
<reference evidence="1 2" key="1">
    <citation type="submission" date="2020-08" db="EMBL/GenBank/DDBJ databases">
        <title>Genomic Encyclopedia of Type Strains, Phase III (KMG-III): the genomes of soil and plant-associated and newly described type strains.</title>
        <authorList>
            <person name="Whitman W."/>
        </authorList>
    </citation>
    <scope>NUCLEOTIDE SEQUENCE [LARGE SCALE GENOMIC DNA]</scope>
    <source>
        <strain evidence="1 2">CECT 8075</strain>
    </source>
</reference>
<proteinExistence type="predicted"/>
<evidence type="ECO:0000313" key="1">
    <source>
        <dbReference type="EMBL" id="MBB3209408.1"/>
    </source>
</evidence>
<name>A0A7W5H8F1_9BACT</name>
<protein>
    <submittedName>
        <fullName evidence="1">Uncharacterized protein</fullName>
    </submittedName>
</protein>
<dbReference type="Proteomes" id="UP000536179">
    <property type="component" value="Unassembled WGS sequence"/>
</dbReference>